<dbReference type="AlphaFoldDB" id="A0A0P1I473"/>
<evidence type="ECO:0000256" key="1">
    <source>
        <dbReference type="ARBA" id="ARBA00004719"/>
    </source>
</evidence>
<dbReference type="Pfam" id="PF13977">
    <property type="entry name" value="TetR_C_6"/>
    <property type="match status" value="1"/>
</dbReference>
<dbReference type="PROSITE" id="PS50977">
    <property type="entry name" value="HTH_TETR_2"/>
    <property type="match status" value="1"/>
</dbReference>
<dbReference type="Gene3D" id="1.10.357.10">
    <property type="entry name" value="Tetracycline Repressor, domain 2"/>
    <property type="match status" value="1"/>
</dbReference>
<keyword evidence="3" id="KW-0805">Transcription regulation</keyword>
<gene>
    <name evidence="9" type="ORF">PH7735_01010</name>
</gene>
<dbReference type="InterPro" id="IPR009057">
    <property type="entry name" value="Homeodomain-like_sf"/>
</dbReference>
<evidence type="ECO:0000256" key="4">
    <source>
        <dbReference type="ARBA" id="ARBA00023125"/>
    </source>
</evidence>
<evidence type="ECO:0000256" key="6">
    <source>
        <dbReference type="ARBA" id="ARBA00024936"/>
    </source>
</evidence>
<dbReference type="InterPro" id="IPR039538">
    <property type="entry name" value="BetI_C"/>
</dbReference>
<dbReference type="NCBIfam" id="NF001978">
    <property type="entry name" value="PRK00767.1"/>
    <property type="match status" value="1"/>
</dbReference>
<organism evidence="9 10">
    <name type="scientific">Shimia thalassica</name>
    <dbReference type="NCBI Taxonomy" id="1715693"/>
    <lineage>
        <taxon>Bacteria</taxon>
        <taxon>Pseudomonadati</taxon>
        <taxon>Pseudomonadota</taxon>
        <taxon>Alphaproteobacteria</taxon>
        <taxon>Rhodobacterales</taxon>
        <taxon>Roseobacteraceae</taxon>
    </lineage>
</organism>
<dbReference type="NCBIfam" id="TIGR03384">
    <property type="entry name" value="betaine_BetI"/>
    <property type="match status" value="1"/>
</dbReference>
<dbReference type="GO" id="GO:0019285">
    <property type="term" value="P:glycine betaine biosynthetic process from choline"/>
    <property type="evidence" value="ECO:0007669"/>
    <property type="project" value="UniProtKB-UniPathway"/>
</dbReference>
<keyword evidence="2" id="KW-0678">Repressor</keyword>
<dbReference type="PANTHER" id="PTHR30055">
    <property type="entry name" value="HTH-TYPE TRANSCRIPTIONAL REGULATOR RUTR"/>
    <property type="match status" value="1"/>
</dbReference>
<dbReference type="PANTHER" id="PTHR30055:SF234">
    <property type="entry name" value="HTH-TYPE TRANSCRIPTIONAL REGULATOR BETI"/>
    <property type="match status" value="1"/>
</dbReference>
<dbReference type="InterPro" id="IPR036271">
    <property type="entry name" value="Tet_transcr_reg_TetR-rel_C_sf"/>
</dbReference>
<dbReference type="Pfam" id="PF00440">
    <property type="entry name" value="TetR_N"/>
    <property type="match status" value="1"/>
</dbReference>
<comment type="pathway">
    <text evidence="1">Amine and polyamine biosynthesis; betaine biosynthesis via choline pathway [regulation].</text>
</comment>
<dbReference type="STRING" id="1715693.PH7735_01010"/>
<evidence type="ECO:0000256" key="3">
    <source>
        <dbReference type="ARBA" id="ARBA00023015"/>
    </source>
</evidence>
<dbReference type="SUPFAM" id="SSF48498">
    <property type="entry name" value="Tetracyclin repressor-like, C-terminal domain"/>
    <property type="match status" value="1"/>
</dbReference>
<feature type="domain" description="HTH tetR-type" evidence="8">
    <location>
        <begin position="11"/>
        <end position="71"/>
    </location>
</feature>
<dbReference type="Proteomes" id="UP000051870">
    <property type="component" value="Unassembled WGS sequence"/>
</dbReference>
<evidence type="ECO:0000256" key="2">
    <source>
        <dbReference type="ARBA" id="ARBA00022491"/>
    </source>
</evidence>
<name>A0A0P1I473_9RHOB</name>
<dbReference type="PRINTS" id="PR00455">
    <property type="entry name" value="HTHTETR"/>
</dbReference>
<accession>A0A0P1I473</accession>
<dbReference type="EMBL" id="CYTW01000001">
    <property type="protein sequence ID" value="CUJ88983.1"/>
    <property type="molecule type" value="Genomic_DNA"/>
</dbReference>
<dbReference type="InterPro" id="IPR017757">
    <property type="entry name" value="Tscrpt_rep_BetI"/>
</dbReference>
<reference evidence="10" key="1">
    <citation type="submission" date="2015-09" db="EMBL/GenBank/DDBJ databases">
        <authorList>
            <person name="Rodrigo-Torres Lidia"/>
            <person name="Arahal R.David."/>
        </authorList>
    </citation>
    <scope>NUCLEOTIDE SEQUENCE [LARGE SCALE GENOMIC DNA]</scope>
    <source>
        <strain evidence="10">CECT 7735</strain>
    </source>
</reference>
<evidence type="ECO:0000313" key="9">
    <source>
        <dbReference type="EMBL" id="CUJ88983.1"/>
    </source>
</evidence>
<dbReference type="InterPro" id="IPR050109">
    <property type="entry name" value="HTH-type_TetR-like_transc_reg"/>
</dbReference>
<evidence type="ECO:0000259" key="8">
    <source>
        <dbReference type="PROSITE" id="PS50977"/>
    </source>
</evidence>
<keyword evidence="5" id="KW-0804">Transcription</keyword>
<proteinExistence type="predicted"/>
<keyword evidence="4 7" id="KW-0238">DNA-binding</keyword>
<sequence>MLFMGRQRIRDIRHDELITATITAVHKRGYAAVTMTEIAQEVGTTAASINYYFGTKENLMEATMLRLLNLLKTAMLERYATAQTPRDRLIAVLDANFDDRFYTVAHCNFWMQFWASAPYTDSLARLHRINRARVTSHFRAELRSLVPHERREALREALQCYMDGVWLEAAQSTAPLNAAHAREEARYVAGLLLKNSD</sequence>
<evidence type="ECO:0000313" key="10">
    <source>
        <dbReference type="Proteomes" id="UP000051870"/>
    </source>
</evidence>
<comment type="function">
    <text evidence="6">Repressor involved in the biosynthesis of the osmoprotectant glycine betaine. It represses transcription of the choline transporter BetT and the genes of BetAB involved in the synthesis of glycine betaine.</text>
</comment>
<dbReference type="GO" id="GO:0000976">
    <property type="term" value="F:transcription cis-regulatory region binding"/>
    <property type="evidence" value="ECO:0007669"/>
    <property type="project" value="TreeGrafter"/>
</dbReference>
<evidence type="ECO:0000256" key="7">
    <source>
        <dbReference type="PROSITE-ProRule" id="PRU00335"/>
    </source>
</evidence>
<protein>
    <submittedName>
        <fullName evidence="9">Transcriptional regulator BetI</fullName>
    </submittedName>
</protein>
<evidence type="ECO:0000256" key="5">
    <source>
        <dbReference type="ARBA" id="ARBA00023163"/>
    </source>
</evidence>
<dbReference type="InterPro" id="IPR001647">
    <property type="entry name" value="HTH_TetR"/>
</dbReference>
<dbReference type="SUPFAM" id="SSF46689">
    <property type="entry name" value="Homeodomain-like"/>
    <property type="match status" value="1"/>
</dbReference>
<dbReference type="GO" id="GO:0003700">
    <property type="term" value="F:DNA-binding transcription factor activity"/>
    <property type="evidence" value="ECO:0007669"/>
    <property type="project" value="TreeGrafter"/>
</dbReference>
<dbReference type="UniPathway" id="UPA00529"/>
<feature type="DNA-binding region" description="H-T-H motif" evidence="7">
    <location>
        <begin position="34"/>
        <end position="53"/>
    </location>
</feature>
<keyword evidence="10" id="KW-1185">Reference proteome</keyword>